<evidence type="ECO:0000256" key="5">
    <source>
        <dbReference type="ARBA" id="ARBA00023136"/>
    </source>
</evidence>
<proteinExistence type="inferred from homology"/>
<dbReference type="PANTHER" id="PTHR12668:SF43">
    <property type="entry name" value="TRANSMEMBRANE PROTEIN 14 HOMOLOG"/>
    <property type="match status" value="1"/>
</dbReference>
<dbReference type="Proteomes" id="UP001182556">
    <property type="component" value="Unassembled WGS sequence"/>
</dbReference>
<evidence type="ECO:0000256" key="3">
    <source>
        <dbReference type="ARBA" id="ARBA00022692"/>
    </source>
</evidence>
<evidence type="ECO:0000256" key="6">
    <source>
        <dbReference type="SAM" id="Phobius"/>
    </source>
</evidence>
<name>A0AAD9FUF7_PAPLA</name>
<feature type="transmembrane region" description="Helical" evidence="6">
    <location>
        <begin position="85"/>
        <end position="104"/>
    </location>
</feature>
<keyword evidence="5 6" id="KW-0472">Membrane</keyword>
<accession>A0AAD9FUF7</accession>
<evidence type="ECO:0000313" key="7">
    <source>
        <dbReference type="EMBL" id="KAK1926328.1"/>
    </source>
</evidence>
<dbReference type="Gene3D" id="1.10.10.1740">
    <property type="entry name" value="Transmembrane protein 14-like"/>
    <property type="match status" value="1"/>
</dbReference>
<organism evidence="7 8">
    <name type="scientific">Papiliotrema laurentii</name>
    <name type="common">Cryptococcus laurentii</name>
    <dbReference type="NCBI Taxonomy" id="5418"/>
    <lineage>
        <taxon>Eukaryota</taxon>
        <taxon>Fungi</taxon>
        <taxon>Dikarya</taxon>
        <taxon>Basidiomycota</taxon>
        <taxon>Agaricomycotina</taxon>
        <taxon>Tremellomycetes</taxon>
        <taxon>Tremellales</taxon>
        <taxon>Rhynchogastremaceae</taxon>
        <taxon>Papiliotrema</taxon>
    </lineage>
</organism>
<comment type="subcellular location">
    <subcellularLocation>
        <location evidence="1">Membrane</location>
    </subcellularLocation>
</comment>
<evidence type="ECO:0000256" key="4">
    <source>
        <dbReference type="ARBA" id="ARBA00022989"/>
    </source>
</evidence>
<keyword evidence="3 6" id="KW-0812">Transmembrane</keyword>
<dbReference type="AlphaFoldDB" id="A0AAD9FUF7"/>
<reference evidence="7" key="1">
    <citation type="submission" date="2023-02" db="EMBL/GenBank/DDBJ databases">
        <title>Identification and recombinant expression of a fungal hydrolase from Papiliotrema laurentii that hydrolyzes apple cutin and clears colloidal polyester polyurethane.</title>
        <authorList>
            <consortium name="DOE Joint Genome Institute"/>
            <person name="Roman V.A."/>
            <person name="Bojanowski C."/>
            <person name="Crable B.R."/>
            <person name="Wagner D.N."/>
            <person name="Hung C.S."/>
            <person name="Nadeau L.J."/>
            <person name="Schratz L."/>
            <person name="Haridas S."/>
            <person name="Pangilinan J."/>
            <person name="Lipzen A."/>
            <person name="Na H."/>
            <person name="Yan M."/>
            <person name="Ng V."/>
            <person name="Grigoriev I.V."/>
            <person name="Spatafora J.W."/>
            <person name="Barlow D."/>
            <person name="Biffinger J."/>
            <person name="Kelley-Loughnane N."/>
            <person name="Varaljay V.A."/>
            <person name="Crookes-Goodson W.J."/>
        </authorList>
    </citation>
    <scope>NUCLEOTIDE SEQUENCE</scope>
    <source>
        <strain evidence="7">5307AH</strain>
    </source>
</reference>
<evidence type="ECO:0000256" key="2">
    <source>
        <dbReference type="ARBA" id="ARBA00007590"/>
    </source>
</evidence>
<feature type="transmembrane region" description="Helical" evidence="6">
    <location>
        <begin position="12"/>
        <end position="29"/>
    </location>
</feature>
<protein>
    <submittedName>
        <fullName evidence="7">Transmembrane proteins 14C-domain-containing protein</fullName>
    </submittedName>
</protein>
<dbReference type="InterPro" id="IPR005349">
    <property type="entry name" value="TMEM14"/>
</dbReference>
<evidence type="ECO:0000313" key="8">
    <source>
        <dbReference type="Proteomes" id="UP001182556"/>
    </source>
</evidence>
<dbReference type="InterPro" id="IPR044890">
    <property type="entry name" value="TMEM14_sf"/>
</dbReference>
<comment type="caution">
    <text evidence="7">The sequence shown here is derived from an EMBL/GenBank/DDBJ whole genome shotgun (WGS) entry which is preliminary data.</text>
</comment>
<sequence length="117" mass="12294">MAPLATNAPDYLGFGYAVLLALGGLAGAARKGSIVSLLMGVVSGAIAAHGAKRVSQDKHDVYVSLGITTLLTLVMGYRFSRRWKFMPAGLVCVLSAAMSVYYTLVSSGRVSLERTPL</sequence>
<comment type="similarity">
    <text evidence="2">Belongs to the TMEM14 family.</text>
</comment>
<dbReference type="GO" id="GO:0070453">
    <property type="term" value="P:regulation of heme biosynthetic process"/>
    <property type="evidence" value="ECO:0007669"/>
    <property type="project" value="TreeGrafter"/>
</dbReference>
<gene>
    <name evidence="7" type="ORF">DB88DRAFT_481457</name>
</gene>
<keyword evidence="8" id="KW-1185">Reference proteome</keyword>
<dbReference type="PANTHER" id="PTHR12668">
    <property type="entry name" value="TRANSMEMBRANE PROTEIN 14, 15"/>
    <property type="match status" value="1"/>
</dbReference>
<evidence type="ECO:0000256" key="1">
    <source>
        <dbReference type="ARBA" id="ARBA00004370"/>
    </source>
</evidence>
<dbReference type="GO" id="GO:0031966">
    <property type="term" value="C:mitochondrial membrane"/>
    <property type="evidence" value="ECO:0007669"/>
    <property type="project" value="TreeGrafter"/>
</dbReference>
<keyword evidence="4 6" id="KW-1133">Transmembrane helix</keyword>
<feature type="transmembrane region" description="Helical" evidence="6">
    <location>
        <begin position="61"/>
        <end position="79"/>
    </location>
</feature>
<dbReference type="Pfam" id="PF03647">
    <property type="entry name" value="Tmemb_14"/>
    <property type="match status" value="1"/>
</dbReference>
<dbReference type="EMBL" id="JAODAN010000002">
    <property type="protein sequence ID" value="KAK1926328.1"/>
    <property type="molecule type" value="Genomic_DNA"/>
</dbReference>